<reference evidence="5" key="2">
    <citation type="submission" date="2017-01" db="EMBL/GenBank/DDBJ databases">
        <authorList>
            <person name="Varghese N."/>
            <person name="Submissions S."/>
        </authorList>
    </citation>
    <scope>NUCLEOTIDE SEQUENCE [LARGE SCALE GENOMIC DNA]</scope>
    <source>
        <strain evidence="5">DSM 21068</strain>
    </source>
</reference>
<dbReference type="InterPro" id="IPR036852">
    <property type="entry name" value="Peptidase_S8/S53_dom_sf"/>
</dbReference>
<reference evidence="3 6" key="1">
    <citation type="submission" date="2016-11" db="EMBL/GenBank/DDBJ databases">
        <title>Whole genomes of Flavobacteriaceae.</title>
        <authorList>
            <person name="Stine C."/>
            <person name="Li C."/>
            <person name="Tadesse D."/>
        </authorList>
    </citation>
    <scope>NUCLEOTIDE SEQUENCE [LARGE SCALE GENOMIC DNA]</scope>
    <source>
        <strain evidence="3 6">DSM 21068</strain>
    </source>
</reference>
<sequence>MCTPADSMNNIIVGSASDNFFEVCQDSVSPFKEFPTMYSRTGHFVQKMFLSTKKINKNLFRPDIIESGGDLGYNRLNEIDEIDPPALKLLSAVSSLGSYYNIGTSFSTPLVANIAAKIQKNYSELKSQTIKALIINNASTEFIKFPANFGHLVSSASGNGLVNDEKSVFSSENSATFILEDEIGENKIKVYPVNIPRYIIEDRMGKKNGVLRITATMCFSFSPIKNNQLSYCPIHIAYSFFKNHNAEQIQLKNEILKSNFKSSLRWSQDGRYVSKPIPYSNSQKISFVVNCDELLNEDYTVKLAIHCKVSKQIVGGLPNDYPSEFPFSIVFKIEETIKENTGQLYDELVAINEVEVLNEVELGELDIE</sequence>
<protein>
    <submittedName>
        <fullName evidence="4">Subtilase family protein</fullName>
    </submittedName>
</protein>
<dbReference type="AlphaFoldDB" id="A0A1N7M1T3"/>
<comment type="caution">
    <text evidence="1">Lacks conserved residue(s) required for the propagation of feature annotation.</text>
</comment>
<evidence type="ECO:0000313" key="5">
    <source>
        <dbReference type="Proteomes" id="UP000186246"/>
    </source>
</evidence>
<feature type="domain" description="Peptidase S8/S53" evidence="2">
    <location>
        <begin position="4"/>
        <end position="151"/>
    </location>
</feature>
<dbReference type="Pfam" id="PF00082">
    <property type="entry name" value="Peptidase_S8"/>
    <property type="match status" value="1"/>
</dbReference>
<dbReference type="GO" id="GO:0006508">
    <property type="term" value="P:proteolysis"/>
    <property type="evidence" value="ECO:0007669"/>
    <property type="project" value="InterPro"/>
</dbReference>
<dbReference type="GO" id="GO:0004252">
    <property type="term" value="F:serine-type endopeptidase activity"/>
    <property type="evidence" value="ECO:0007669"/>
    <property type="project" value="InterPro"/>
</dbReference>
<dbReference type="InterPro" id="IPR000209">
    <property type="entry name" value="Peptidase_S8/S53_dom"/>
</dbReference>
<proteinExistence type="inferred from homology"/>
<dbReference type="Gene3D" id="3.40.50.200">
    <property type="entry name" value="Peptidase S8/S53 domain"/>
    <property type="match status" value="1"/>
</dbReference>
<evidence type="ECO:0000313" key="3">
    <source>
        <dbReference type="EMBL" id="PQA94898.1"/>
    </source>
</evidence>
<dbReference type="PROSITE" id="PS51892">
    <property type="entry name" value="SUBTILASE"/>
    <property type="match status" value="1"/>
</dbReference>
<reference evidence="4" key="3">
    <citation type="submission" date="2017-01" db="EMBL/GenBank/DDBJ databases">
        <authorList>
            <person name="Mah S.A."/>
            <person name="Swanson W.J."/>
            <person name="Moy G.W."/>
            <person name="Vacquier V.D."/>
        </authorList>
    </citation>
    <scope>NUCLEOTIDE SEQUENCE [LARGE SCALE GENOMIC DNA]</scope>
    <source>
        <strain evidence="4">DSM 21068</strain>
    </source>
</reference>
<dbReference type="Proteomes" id="UP000186246">
    <property type="component" value="Unassembled WGS sequence"/>
</dbReference>
<keyword evidence="6" id="KW-1185">Reference proteome</keyword>
<dbReference type="EMBL" id="FTOJ01000003">
    <property type="protein sequence ID" value="SIS79979.1"/>
    <property type="molecule type" value="Genomic_DNA"/>
</dbReference>
<evidence type="ECO:0000313" key="6">
    <source>
        <dbReference type="Proteomes" id="UP000238314"/>
    </source>
</evidence>
<organism evidence="4 5">
    <name type="scientific">Chryseobacterium piscicola</name>
    <dbReference type="NCBI Taxonomy" id="551459"/>
    <lineage>
        <taxon>Bacteria</taxon>
        <taxon>Pseudomonadati</taxon>
        <taxon>Bacteroidota</taxon>
        <taxon>Flavobacteriia</taxon>
        <taxon>Flavobacteriales</taxon>
        <taxon>Weeksellaceae</taxon>
        <taxon>Chryseobacterium group</taxon>
        <taxon>Chryseobacterium</taxon>
    </lineage>
</organism>
<evidence type="ECO:0000256" key="1">
    <source>
        <dbReference type="PROSITE-ProRule" id="PRU01240"/>
    </source>
</evidence>
<dbReference type="SUPFAM" id="SSF52743">
    <property type="entry name" value="Subtilisin-like"/>
    <property type="match status" value="1"/>
</dbReference>
<gene>
    <name evidence="3" type="ORF">B0A70_07260</name>
    <name evidence="4" type="ORF">SAMN05421796_103290</name>
</gene>
<evidence type="ECO:0000313" key="4">
    <source>
        <dbReference type="EMBL" id="SIS79979.1"/>
    </source>
</evidence>
<accession>A0A1N7M1T3</accession>
<dbReference type="STRING" id="551459.SAMN05421796_103290"/>
<evidence type="ECO:0000259" key="2">
    <source>
        <dbReference type="Pfam" id="PF00082"/>
    </source>
</evidence>
<name>A0A1N7M1T3_9FLAO</name>
<dbReference type="EMBL" id="MUGO01000009">
    <property type="protein sequence ID" value="PQA94898.1"/>
    <property type="molecule type" value="Genomic_DNA"/>
</dbReference>
<dbReference type="Proteomes" id="UP000238314">
    <property type="component" value="Unassembled WGS sequence"/>
</dbReference>
<comment type="similarity">
    <text evidence="1">Belongs to the peptidase S8 family.</text>
</comment>